<name>A0ABW3JTB1_9FLAO</name>
<feature type="domain" description="Cyclic nucleotide-binding" evidence="1">
    <location>
        <begin position="32"/>
        <end position="114"/>
    </location>
</feature>
<accession>A0ABW3JTB1</accession>
<dbReference type="SUPFAM" id="SSF51206">
    <property type="entry name" value="cAMP-binding domain-like"/>
    <property type="match status" value="1"/>
</dbReference>
<dbReference type="Proteomes" id="UP001597062">
    <property type="component" value="Unassembled WGS sequence"/>
</dbReference>
<comment type="caution">
    <text evidence="2">The sequence shown here is derived from an EMBL/GenBank/DDBJ whole genome shotgun (WGS) entry which is preliminary data.</text>
</comment>
<dbReference type="EMBL" id="JBHTJR010000050">
    <property type="protein sequence ID" value="MFD0993609.1"/>
    <property type="molecule type" value="Genomic_DNA"/>
</dbReference>
<keyword evidence="3" id="KW-1185">Reference proteome</keyword>
<protein>
    <submittedName>
        <fullName evidence="2">Crp/Fnr family transcriptional regulator</fullName>
    </submittedName>
</protein>
<evidence type="ECO:0000313" key="2">
    <source>
        <dbReference type="EMBL" id="MFD0993609.1"/>
    </source>
</evidence>
<dbReference type="Gene3D" id="2.60.120.10">
    <property type="entry name" value="Jelly Rolls"/>
    <property type="match status" value="1"/>
</dbReference>
<dbReference type="Pfam" id="PF00027">
    <property type="entry name" value="cNMP_binding"/>
    <property type="match status" value="1"/>
</dbReference>
<gene>
    <name evidence="2" type="ORF">ACFQ1U_10370</name>
</gene>
<sequence length="193" mass="23004">MHEKEQLANYLKRYGTISKSDINYFVKETKLKTFLKSEYILEPGKTCKHQYFILSGLTRTFYIDYKGNEKITQFGLENWWLTNWDSYKNETPSNNYIQAIENTTLLQIEKKSLKLAFTKIPSLENIFKKITENWLIAIQKRSEYYLNLDSKSRYEKFISTFPEFIQRVPQYMIASYLDITPQHLSTIRAKSIS</sequence>
<reference evidence="3" key="1">
    <citation type="journal article" date="2019" name="Int. J. Syst. Evol. Microbiol.">
        <title>The Global Catalogue of Microorganisms (GCM) 10K type strain sequencing project: providing services to taxonomists for standard genome sequencing and annotation.</title>
        <authorList>
            <consortium name="The Broad Institute Genomics Platform"/>
            <consortium name="The Broad Institute Genome Sequencing Center for Infectious Disease"/>
            <person name="Wu L."/>
            <person name="Ma J."/>
        </authorList>
    </citation>
    <scope>NUCLEOTIDE SEQUENCE [LARGE SCALE GENOMIC DNA]</scope>
    <source>
        <strain evidence="3">CCUG 60527</strain>
    </source>
</reference>
<evidence type="ECO:0000313" key="3">
    <source>
        <dbReference type="Proteomes" id="UP001597062"/>
    </source>
</evidence>
<evidence type="ECO:0000259" key="1">
    <source>
        <dbReference type="Pfam" id="PF00027"/>
    </source>
</evidence>
<organism evidence="2 3">
    <name type="scientific">Tenacibaculum geojense</name>
    <dbReference type="NCBI Taxonomy" id="915352"/>
    <lineage>
        <taxon>Bacteria</taxon>
        <taxon>Pseudomonadati</taxon>
        <taxon>Bacteroidota</taxon>
        <taxon>Flavobacteriia</taxon>
        <taxon>Flavobacteriales</taxon>
        <taxon>Flavobacteriaceae</taxon>
        <taxon>Tenacibaculum</taxon>
    </lineage>
</organism>
<dbReference type="InterPro" id="IPR000595">
    <property type="entry name" value="cNMP-bd_dom"/>
</dbReference>
<dbReference type="RefSeq" id="WP_386108042.1">
    <property type="nucleotide sequence ID" value="NZ_JBHTJR010000050.1"/>
</dbReference>
<proteinExistence type="predicted"/>
<dbReference type="InterPro" id="IPR014710">
    <property type="entry name" value="RmlC-like_jellyroll"/>
</dbReference>
<dbReference type="InterPro" id="IPR018490">
    <property type="entry name" value="cNMP-bd_dom_sf"/>
</dbReference>